<sequence length="199" mass="21288">MKTRTGPTQILAAAMIFAFSAPAFAQASSDDHAAHHPDAGNGAAAPDDAQMHGMMDMMSPDMMQMMMRMMRERGMQGDDNMPARMGGMPDGPMAHGMMGQGGMPMGRMMRGQQGAMGGHGLGPDAIYGMPQGGVTEMTPARVEAFLSQQLERHANPRLELGEVAQAQDGSITAEIVTTDGSLVQRLSFNRYPGLFRQID</sequence>
<dbReference type="Proteomes" id="UP001431784">
    <property type="component" value="Unassembled WGS sequence"/>
</dbReference>
<keyword evidence="4" id="KW-1185">Reference proteome</keyword>
<name>A0ABT5T6P6_9RHOB</name>
<dbReference type="RefSeq" id="WP_274351479.1">
    <property type="nucleotide sequence ID" value="NZ_JAQZSM010000004.1"/>
</dbReference>
<reference evidence="3" key="1">
    <citation type="submission" date="2023-02" db="EMBL/GenBank/DDBJ databases">
        <title>Description of Roseinatronobacter alkalisoli sp. nov., an alkaliphilic bacerium isolated from soda soil.</title>
        <authorList>
            <person name="Wei W."/>
        </authorList>
    </citation>
    <scope>NUCLEOTIDE SEQUENCE</scope>
    <source>
        <strain evidence="3">HJB301</strain>
    </source>
</reference>
<accession>A0ABT5T6P6</accession>
<feature type="signal peptide" evidence="2">
    <location>
        <begin position="1"/>
        <end position="25"/>
    </location>
</feature>
<gene>
    <name evidence="3" type="ORF">PUT78_06785</name>
</gene>
<evidence type="ECO:0000313" key="3">
    <source>
        <dbReference type="EMBL" id="MDD7970799.1"/>
    </source>
</evidence>
<evidence type="ECO:0000256" key="1">
    <source>
        <dbReference type="SAM" id="MobiDB-lite"/>
    </source>
</evidence>
<dbReference type="EMBL" id="JAQZSM010000004">
    <property type="protein sequence ID" value="MDD7970799.1"/>
    <property type="molecule type" value="Genomic_DNA"/>
</dbReference>
<protein>
    <submittedName>
        <fullName evidence="3">Uncharacterized protein</fullName>
    </submittedName>
</protein>
<keyword evidence="2" id="KW-0732">Signal</keyword>
<proteinExistence type="predicted"/>
<feature type="compositionally biased region" description="Low complexity" evidence="1">
    <location>
        <begin position="39"/>
        <end position="52"/>
    </location>
</feature>
<feature type="chain" id="PRO_5047531036" evidence="2">
    <location>
        <begin position="26"/>
        <end position="199"/>
    </location>
</feature>
<feature type="region of interest" description="Disordered" evidence="1">
    <location>
        <begin position="29"/>
        <end position="52"/>
    </location>
</feature>
<feature type="compositionally biased region" description="Basic and acidic residues" evidence="1">
    <location>
        <begin position="29"/>
        <end position="38"/>
    </location>
</feature>
<evidence type="ECO:0000256" key="2">
    <source>
        <dbReference type="SAM" id="SignalP"/>
    </source>
</evidence>
<comment type="caution">
    <text evidence="3">The sequence shown here is derived from an EMBL/GenBank/DDBJ whole genome shotgun (WGS) entry which is preliminary data.</text>
</comment>
<organism evidence="3 4">
    <name type="scientific">Roseinatronobacter alkalisoli</name>
    <dbReference type="NCBI Taxonomy" id="3028235"/>
    <lineage>
        <taxon>Bacteria</taxon>
        <taxon>Pseudomonadati</taxon>
        <taxon>Pseudomonadota</taxon>
        <taxon>Alphaproteobacteria</taxon>
        <taxon>Rhodobacterales</taxon>
        <taxon>Paracoccaceae</taxon>
        <taxon>Roseinatronobacter</taxon>
    </lineage>
</organism>
<evidence type="ECO:0000313" key="4">
    <source>
        <dbReference type="Proteomes" id="UP001431784"/>
    </source>
</evidence>